<accession>A0A6M2DSB6</accession>
<proteinExistence type="predicted"/>
<keyword evidence="1" id="KW-0472">Membrane</keyword>
<organism evidence="3">
    <name type="scientific">Xenopsylla cheopis</name>
    <name type="common">Oriental rat flea</name>
    <name type="synonym">Pulex cheopis</name>
    <dbReference type="NCBI Taxonomy" id="163159"/>
    <lineage>
        <taxon>Eukaryota</taxon>
        <taxon>Metazoa</taxon>
        <taxon>Ecdysozoa</taxon>
        <taxon>Arthropoda</taxon>
        <taxon>Hexapoda</taxon>
        <taxon>Insecta</taxon>
        <taxon>Pterygota</taxon>
        <taxon>Neoptera</taxon>
        <taxon>Endopterygota</taxon>
        <taxon>Siphonaptera</taxon>
        <taxon>Pulicidae</taxon>
        <taxon>Xenopsyllinae</taxon>
        <taxon>Xenopsylla</taxon>
    </lineage>
</organism>
<protein>
    <submittedName>
        <fullName evidence="3">Putative membrane protein</fullName>
    </submittedName>
</protein>
<dbReference type="EMBL" id="GIIL01004958">
    <property type="protein sequence ID" value="NOV48684.1"/>
    <property type="molecule type" value="Transcribed_RNA"/>
</dbReference>
<keyword evidence="1" id="KW-1133">Transmembrane helix</keyword>
<feature type="transmembrane region" description="Helical" evidence="1">
    <location>
        <begin position="20"/>
        <end position="40"/>
    </location>
</feature>
<evidence type="ECO:0000256" key="2">
    <source>
        <dbReference type="SAM" id="SignalP"/>
    </source>
</evidence>
<reference evidence="3" key="1">
    <citation type="submission" date="2020-03" db="EMBL/GenBank/DDBJ databases">
        <title>Transcriptomic Profiling of the Digestive Tract of the Rat Flea, Xenopsylla cheopis, Following Blood Feeding and Infection with Yersinia pestis.</title>
        <authorList>
            <person name="Bland D.M."/>
            <person name="Martens C.A."/>
            <person name="Virtaneva K."/>
            <person name="Kanakabandi K."/>
            <person name="Long D."/>
            <person name="Rosenke R."/>
            <person name="Saturday G.A."/>
            <person name="Hoyt F.H."/>
            <person name="Bruno D.P."/>
            <person name="Ribeiro J.M.C."/>
            <person name="Hinnebusch J."/>
        </authorList>
    </citation>
    <scope>NUCLEOTIDE SEQUENCE</scope>
</reference>
<feature type="transmembrane region" description="Helical" evidence="1">
    <location>
        <begin position="47"/>
        <end position="66"/>
    </location>
</feature>
<evidence type="ECO:0000313" key="3">
    <source>
        <dbReference type="EMBL" id="NOV48684.1"/>
    </source>
</evidence>
<keyword evidence="2" id="KW-0732">Signal</keyword>
<feature type="chain" id="PRO_5027059931" evidence="2">
    <location>
        <begin position="19"/>
        <end position="69"/>
    </location>
</feature>
<dbReference type="AlphaFoldDB" id="A0A6M2DSB6"/>
<feature type="signal peptide" evidence="2">
    <location>
        <begin position="1"/>
        <end position="18"/>
    </location>
</feature>
<keyword evidence="1" id="KW-0812">Transmembrane</keyword>
<name>A0A6M2DSB6_XENCH</name>
<sequence>MICLQSNLCLYCWCCCSTSLLQVLVCLLYICTHQCICVVYMYICVRVVFYVCLNVCVCIFVCLYISCVC</sequence>
<evidence type="ECO:0000256" key="1">
    <source>
        <dbReference type="SAM" id="Phobius"/>
    </source>
</evidence>